<dbReference type="AlphaFoldDB" id="A0A7H0F4M0"/>
<accession>A0A7H0F4M0</accession>
<name>A0A7H0F4M0_9CYAN</name>
<protein>
    <submittedName>
        <fullName evidence="1">Uncharacterized protein</fullName>
    </submittedName>
</protein>
<sequence>MVSKKLKPQKKKSSDTLNRDWHRLLGMFMTVHFYNSPYEVEVEKDLTIRKQLLDIIIIKRYKDSGFNLYPAGLENMSKHNLISYKSIHESFTVWSLMELIGHYVNYRKQTSKSLSNLLPEEDYRLYGLTTHEPTQLMGRLKWKSVSEGVYDIECVSMNVRLIVLSKIPKSVNNELWRLFSARAEVVEEAISHYQENYRKSEYSILMQQLYEFYIKEKLPMTYTLKQFKKDFVISHLREIPTEEVLKQYSPEEVLKQYSPEEIKQYSPKELLKQYSPEEVLKQYSPEEVLKQYSPEEVLKQYSPEEIKQYSPKELLKQYSPQDLLEGLSPETLQHLAAILSQLGVNQIKNQEQ</sequence>
<dbReference type="Proteomes" id="UP000516013">
    <property type="component" value="Chromosome"/>
</dbReference>
<evidence type="ECO:0000313" key="2">
    <source>
        <dbReference type="Proteomes" id="UP000516013"/>
    </source>
</evidence>
<keyword evidence="2" id="KW-1185">Reference proteome</keyword>
<organism evidence="1 2">
    <name type="scientific">Cylindrospermopsis curvispora GIHE-G1</name>
    <dbReference type="NCBI Taxonomy" id="2666332"/>
    <lineage>
        <taxon>Bacteria</taxon>
        <taxon>Bacillati</taxon>
        <taxon>Cyanobacteriota</taxon>
        <taxon>Cyanophyceae</taxon>
        <taxon>Nostocales</taxon>
        <taxon>Aphanizomenonaceae</taxon>
        <taxon>Cylindrospermopsis</taxon>
    </lineage>
</organism>
<proteinExistence type="predicted"/>
<dbReference type="KEGG" id="ccur:IAR63_08430"/>
<dbReference type="RefSeq" id="WP_187707241.1">
    <property type="nucleotide sequence ID" value="NZ_CP060822.1"/>
</dbReference>
<reference evidence="1 2" key="1">
    <citation type="submission" date="2020-08" db="EMBL/GenBank/DDBJ databases">
        <title>Complete genome sequence of Raphidiopsis curvispora isolated from drinking water reservoir in South Korea.</title>
        <authorList>
            <person name="Jeong J."/>
        </authorList>
    </citation>
    <scope>NUCLEOTIDE SEQUENCE [LARGE SCALE GENOMIC DNA]</scope>
    <source>
        <strain evidence="1 2">GIHE-G1</strain>
    </source>
</reference>
<dbReference type="EMBL" id="CP060822">
    <property type="protein sequence ID" value="QNP30986.1"/>
    <property type="molecule type" value="Genomic_DNA"/>
</dbReference>
<evidence type="ECO:0000313" key="1">
    <source>
        <dbReference type="EMBL" id="QNP30986.1"/>
    </source>
</evidence>
<gene>
    <name evidence="1" type="ORF">IAR63_08430</name>
</gene>